<dbReference type="CDD" id="cd10747">
    <property type="entry name" value="DnaJ_C"/>
    <property type="match status" value="1"/>
</dbReference>
<dbReference type="InterPro" id="IPR001623">
    <property type="entry name" value="DnaJ_domain"/>
</dbReference>
<dbReference type="InterPro" id="IPR002939">
    <property type="entry name" value="DnaJ_C"/>
</dbReference>
<evidence type="ECO:0000256" key="3">
    <source>
        <dbReference type="ARBA" id="ARBA00022771"/>
    </source>
</evidence>
<protein>
    <recommendedName>
        <fullName evidence="6">J domain-containing protein</fullName>
    </recommendedName>
</protein>
<dbReference type="Gene3D" id="1.10.287.110">
    <property type="entry name" value="DnaJ domain"/>
    <property type="match status" value="1"/>
</dbReference>
<evidence type="ECO:0000256" key="4">
    <source>
        <dbReference type="ARBA" id="ARBA00022833"/>
    </source>
</evidence>
<dbReference type="GO" id="GO:0051082">
    <property type="term" value="F:unfolded protein binding"/>
    <property type="evidence" value="ECO:0007669"/>
    <property type="project" value="InterPro"/>
</dbReference>
<dbReference type="Pfam" id="PF01556">
    <property type="entry name" value="DnaJ_C"/>
    <property type="match status" value="1"/>
</dbReference>
<keyword evidence="2" id="KW-0677">Repeat</keyword>
<keyword evidence="3" id="KW-0863">Zinc-finger</keyword>
<evidence type="ECO:0000259" key="6">
    <source>
        <dbReference type="PROSITE" id="PS50076"/>
    </source>
</evidence>
<dbReference type="GO" id="GO:0051087">
    <property type="term" value="F:protein-folding chaperone binding"/>
    <property type="evidence" value="ECO:0007669"/>
    <property type="project" value="TreeGrafter"/>
</dbReference>
<dbReference type="PRINTS" id="PR00625">
    <property type="entry name" value="JDOMAIN"/>
</dbReference>
<keyword evidence="5" id="KW-0143">Chaperone</keyword>
<dbReference type="SMART" id="SM00271">
    <property type="entry name" value="DnaJ"/>
    <property type="match status" value="1"/>
</dbReference>
<accession>A0A6C0KZB8</accession>
<dbReference type="SUPFAM" id="SSF49493">
    <property type="entry name" value="HSP40/DnaJ peptide-binding domain"/>
    <property type="match status" value="2"/>
</dbReference>
<dbReference type="FunFam" id="2.60.260.20:FF:000003">
    <property type="entry name" value="DnaJ subfamily A member 2"/>
    <property type="match status" value="1"/>
</dbReference>
<dbReference type="EMBL" id="MN740991">
    <property type="protein sequence ID" value="QHU21648.1"/>
    <property type="molecule type" value="Genomic_DNA"/>
</dbReference>
<dbReference type="SUPFAM" id="SSF46565">
    <property type="entry name" value="Chaperone J-domain"/>
    <property type="match status" value="1"/>
</dbReference>
<dbReference type="Pfam" id="PF00226">
    <property type="entry name" value="DnaJ"/>
    <property type="match status" value="1"/>
</dbReference>
<dbReference type="GO" id="GO:0005829">
    <property type="term" value="C:cytosol"/>
    <property type="evidence" value="ECO:0007669"/>
    <property type="project" value="TreeGrafter"/>
</dbReference>
<proteinExistence type="predicted"/>
<dbReference type="InterPro" id="IPR008971">
    <property type="entry name" value="HSP40/DnaJ_pept-bd"/>
</dbReference>
<dbReference type="PANTHER" id="PTHR24078">
    <property type="entry name" value="DNAJ HOMOLOG SUBFAMILY C MEMBER"/>
    <property type="match status" value="1"/>
</dbReference>
<evidence type="ECO:0000313" key="7">
    <source>
        <dbReference type="EMBL" id="QHU21648.1"/>
    </source>
</evidence>
<dbReference type="GO" id="GO:0008270">
    <property type="term" value="F:zinc ion binding"/>
    <property type="evidence" value="ECO:0007669"/>
    <property type="project" value="UniProtKB-KW"/>
</dbReference>
<dbReference type="PROSITE" id="PS50076">
    <property type="entry name" value="DNAJ_2"/>
    <property type="match status" value="1"/>
</dbReference>
<reference evidence="7" key="1">
    <citation type="journal article" date="2020" name="Nature">
        <title>Giant virus diversity and host interactions through global metagenomics.</title>
        <authorList>
            <person name="Schulz F."/>
            <person name="Roux S."/>
            <person name="Paez-Espino D."/>
            <person name="Jungbluth S."/>
            <person name="Walsh D.A."/>
            <person name="Denef V.J."/>
            <person name="McMahon K.D."/>
            <person name="Konstantinidis K.T."/>
            <person name="Eloe-Fadrosh E.A."/>
            <person name="Kyrpides N.C."/>
            <person name="Woyke T."/>
        </authorList>
    </citation>
    <scope>NUCLEOTIDE SEQUENCE</scope>
    <source>
        <strain evidence="7">GVMAG-S-3300013094-109</strain>
    </source>
</reference>
<feature type="domain" description="J" evidence="6">
    <location>
        <begin position="5"/>
        <end position="70"/>
    </location>
</feature>
<dbReference type="Gene3D" id="2.60.260.20">
    <property type="entry name" value="Urease metallochaperone UreE, N-terminal domain"/>
    <property type="match status" value="2"/>
</dbReference>
<evidence type="ECO:0000256" key="5">
    <source>
        <dbReference type="ARBA" id="ARBA00023186"/>
    </source>
</evidence>
<evidence type="ECO:0000256" key="2">
    <source>
        <dbReference type="ARBA" id="ARBA00022737"/>
    </source>
</evidence>
<dbReference type="PANTHER" id="PTHR24078:SF553">
    <property type="entry name" value="DNAJ HOMOLOG SUBFAMILY B MEMBER 5"/>
    <property type="match status" value="1"/>
</dbReference>
<dbReference type="InterPro" id="IPR036869">
    <property type="entry name" value="J_dom_sf"/>
</dbReference>
<dbReference type="CDD" id="cd06257">
    <property type="entry name" value="DnaJ"/>
    <property type="match status" value="1"/>
</dbReference>
<dbReference type="InterPro" id="IPR051339">
    <property type="entry name" value="DnaJ_subfamily_B"/>
</dbReference>
<dbReference type="AlphaFoldDB" id="A0A6C0KZB8"/>
<keyword evidence="4" id="KW-0862">Zinc</keyword>
<evidence type="ECO:0000256" key="1">
    <source>
        <dbReference type="ARBA" id="ARBA00022723"/>
    </source>
</evidence>
<sequence length="333" mass="37999">MSTEDYYKLLEISENASQEEVKKSYRKLSLKWHPDKNPGNPDASLMFQKISEAYETIGDAEKRQEYDMMKKNPFLRGQNFEQGMPFNDMNDLFSMFFNSNGNGNPMQNQTMHQMHHPMQGFPPEMAHLFGGMGIPGGLNGGNIRIFRNGVQVNPMMEKPVPIVKNITITMEQVFCGGNIPIEIERWVLENGNKVFETVTIYIEIFKGIDNNEIIILRDQGNVMSEKCKGDVKIFIKVDNHCKFERKGLDLIYIHKISLKESLCGFSFDLKHLNGKSYTINNKSGNIIPPNYNKIIPNMGLTREGHNGNMIVQFEVDFPTTLTSEQLEGLSTIL</sequence>
<organism evidence="7">
    <name type="scientific">viral metagenome</name>
    <dbReference type="NCBI Taxonomy" id="1070528"/>
    <lineage>
        <taxon>unclassified sequences</taxon>
        <taxon>metagenomes</taxon>
        <taxon>organismal metagenomes</taxon>
    </lineage>
</organism>
<keyword evidence="1" id="KW-0479">Metal-binding</keyword>
<name>A0A6C0KZB8_9ZZZZ</name>
<dbReference type="GO" id="GO:0006457">
    <property type="term" value="P:protein folding"/>
    <property type="evidence" value="ECO:0007669"/>
    <property type="project" value="InterPro"/>
</dbReference>